<dbReference type="Proteomes" id="UP000692954">
    <property type="component" value="Unassembled WGS sequence"/>
</dbReference>
<proteinExistence type="predicted"/>
<sequence length="140" mass="16601">MNQTSLSPKVQNIKFDQYSLNLKSVSRCKTEIGIVHQKPMINLKQILKDHKSFSNHTQIDTIRTYIKATDSQKRFLIQKRGSRVVTSKPRYSEELEKIKQKFIKVAESWHQKEENYIKEQTLLKQEIARLHVIIQHLTKK</sequence>
<reference evidence="1" key="1">
    <citation type="submission" date="2021-01" db="EMBL/GenBank/DDBJ databases">
        <authorList>
            <consortium name="Genoscope - CEA"/>
            <person name="William W."/>
        </authorList>
    </citation>
    <scope>NUCLEOTIDE SEQUENCE</scope>
</reference>
<comment type="caution">
    <text evidence="1">The sequence shown here is derived from an EMBL/GenBank/DDBJ whole genome shotgun (WGS) entry which is preliminary data.</text>
</comment>
<keyword evidence="2" id="KW-1185">Reference proteome</keyword>
<gene>
    <name evidence="1" type="ORF">PSON_ATCC_30995.1.T0080527</name>
</gene>
<accession>A0A8S1KID8</accession>
<dbReference type="AlphaFoldDB" id="A0A8S1KID8"/>
<dbReference type="OrthoDB" id="290241at2759"/>
<evidence type="ECO:0000313" key="1">
    <source>
        <dbReference type="EMBL" id="CAD8054898.1"/>
    </source>
</evidence>
<name>A0A8S1KID8_9CILI</name>
<protein>
    <submittedName>
        <fullName evidence="1">Uncharacterized protein</fullName>
    </submittedName>
</protein>
<evidence type="ECO:0000313" key="2">
    <source>
        <dbReference type="Proteomes" id="UP000692954"/>
    </source>
</evidence>
<dbReference type="EMBL" id="CAJJDN010000008">
    <property type="protein sequence ID" value="CAD8054898.1"/>
    <property type="molecule type" value="Genomic_DNA"/>
</dbReference>
<organism evidence="1 2">
    <name type="scientific">Paramecium sonneborni</name>
    <dbReference type="NCBI Taxonomy" id="65129"/>
    <lineage>
        <taxon>Eukaryota</taxon>
        <taxon>Sar</taxon>
        <taxon>Alveolata</taxon>
        <taxon>Ciliophora</taxon>
        <taxon>Intramacronucleata</taxon>
        <taxon>Oligohymenophorea</taxon>
        <taxon>Peniculida</taxon>
        <taxon>Parameciidae</taxon>
        <taxon>Paramecium</taxon>
    </lineage>
</organism>